<dbReference type="PROSITE" id="PS51257">
    <property type="entry name" value="PROKAR_LIPOPROTEIN"/>
    <property type="match status" value="1"/>
</dbReference>
<feature type="chain" id="PRO_5019385214" description="Peptide methionine sulfoxide reductase MsrA" evidence="5">
    <location>
        <begin position="25"/>
        <end position="203"/>
    </location>
</feature>
<evidence type="ECO:0000256" key="1">
    <source>
        <dbReference type="ARBA" id="ARBA00023002"/>
    </source>
</evidence>
<feature type="active site" evidence="4">
    <location>
        <position position="41"/>
    </location>
</feature>
<organism evidence="7 8">
    <name type="scientific">Sphingomonas ginkgonis</name>
    <dbReference type="NCBI Taxonomy" id="2315330"/>
    <lineage>
        <taxon>Bacteria</taxon>
        <taxon>Pseudomonadati</taxon>
        <taxon>Pseudomonadota</taxon>
        <taxon>Alphaproteobacteria</taxon>
        <taxon>Sphingomonadales</taxon>
        <taxon>Sphingomonadaceae</taxon>
        <taxon>Sphingomonas</taxon>
    </lineage>
</organism>
<name>A0A429VBW3_9SPHN</name>
<protein>
    <recommendedName>
        <fullName evidence="4">Peptide methionine sulfoxide reductase MsrA</fullName>
        <shortName evidence="4">Protein-methionine-S-oxide reductase</shortName>
        <ecNumber evidence="4">1.8.4.11</ecNumber>
    </recommendedName>
    <alternativeName>
        <fullName evidence="4">Peptide-methionine (S)-S-oxide reductase</fullName>
        <shortName evidence="4">Peptide Met(O) reductase</shortName>
    </alternativeName>
</protein>
<dbReference type="PANTHER" id="PTHR43774">
    <property type="entry name" value="PEPTIDE METHIONINE SULFOXIDE REDUCTASE"/>
    <property type="match status" value="1"/>
</dbReference>
<sequence>MTARAFALAATAALALAGCSSSTAAPAPPGPRATAVFAGGCFWSMEKDFDHLPGVVDTTDGYSGGHTRSPSYEQVSAGDTGHLEVVKVTYDPSRVSYQQLVRYELRHSEVTDAAGQFCDKGPEYRSAIFVADANQRRIAAAEIALAQRQLGQNVVTQILPAAPFWRAEEYHQDYYRKNPVRYNLYRQGCGKDARLAELWRGRG</sequence>
<evidence type="ECO:0000259" key="6">
    <source>
        <dbReference type="Pfam" id="PF01625"/>
    </source>
</evidence>
<evidence type="ECO:0000256" key="4">
    <source>
        <dbReference type="HAMAP-Rule" id="MF_01401"/>
    </source>
</evidence>
<dbReference type="GO" id="GO:0008113">
    <property type="term" value="F:peptide-methionine (S)-S-oxide reductase activity"/>
    <property type="evidence" value="ECO:0007669"/>
    <property type="project" value="UniProtKB-UniRule"/>
</dbReference>
<dbReference type="SUPFAM" id="SSF55068">
    <property type="entry name" value="Peptide methionine sulfoxide reductase"/>
    <property type="match status" value="1"/>
</dbReference>
<comment type="function">
    <text evidence="4">Has an important function as a repair enzyme for proteins that have been inactivated by oxidation. Catalyzes the reversible oxidation-reduction of methionine sulfoxide in proteins to methionine.</text>
</comment>
<feature type="domain" description="Peptide methionine sulphoxide reductase MsrA" evidence="6">
    <location>
        <begin position="34"/>
        <end position="183"/>
    </location>
</feature>
<comment type="similarity">
    <text evidence="4">Belongs to the MsrA Met sulfoxide reductase family.</text>
</comment>
<reference evidence="7 8" key="1">
    <citation type="submission" date="2018-12" db="EMBL/GenBank/DDBJ databases">
        <title>Sphingomonas sp. HMF7854 Genome sequencing and assembly.</title>
        <authorList>
            <person name="Cha I."/>
            <person name="Kang H."/>
            <person name="Kim H."/>
            <person name="Kang J."/>
            <person name="Joh K."/>
        </authorList>
    </citation>
    <scope>NUCLEOTIDE SEQUENCE [LARGE SCALE GENOMIC DNA]</scope>
    <source>
        <strain evidence="7 8">HMF7854</strain>
    </source>
</reference>
<keyword evidence="5" id="KW-0732">Signal</keyword>
<dbReference type="Proteomes" id="UP000274661">
    <property type="component" value="Unassembled WGS sequence"/>
</dbReference>
<evidence type="ECO:0000256" key="5">
    <source>
        <dbReference type="SAM" id="SignalP"/>
    </source>
</evidence>
<dbReference type="Pfam" id="PF01625">
    <property type="entry name" value="PMSR"/>
    <property type="match status" value="1"/>
</dbReference>
<evidence type="ECO:0000256" key="3">
    <source>
        <dbReference type="ARBA" id="ARBA00048782"/>
    </source>
</evidence>
<proteinExistence type="inferred from homology"/>
<dbReference type="EMBL" id="RWJF01000001">
    <property type="protein sequence ID" value="RST31366.1"/>
    <property type="molecule type" value="Genomic_DNA"/>
</dbReference>
<comment type="catalytic activity">
    <reaction evidence="2 4">
        <text>L-methionyl-[protein] + [thioredoxin]-disulfide + H2O = L-methionyl-(S)-S-oxide-[protein] + [thioredoxin]-dithiol</text>
        <dbReference type="Rhea" id="RHEA:14217"/>
        <dbReference type="Rhea" id="RHEA-COMP:10698"/>
        <dbReference type="Rhea" id="RHEA-COMP:10700"/>
        <dbReference type="Rhea" id="RHEA-COMP:12313"/>
        <dbReference type="Rhea" id="RHEA-COMP:12315"/>
        <dbReference type="ChEBI" id="CHEBI:15377"/>
        <dbReference type="ChEBI" id="CHEBI:16044"/>
        <dbReference type="ChEBI" id="CHEBI:29950"/>
        <dbReference type="ChEBI" id="CHEBI:44120"/>
        <dbReference type="ChEBI" id="CHEBI:50058"/>
        <dbReference type="EC" id="1.8.4.11"/>
    </reaction>
</comment>
<dbReference type="InterPro" id="IPR036509">
    <property type="entry name" value="Met_Sox_Rdtase_MsrA_sf"/>
</dbReference>
<evidence type="ECO:0000313" key="7">
    <source>
        <dbReference type="EMBL" id="RST31366.1"/>
    </source>
</evidence>
<dbReference type="Gene3D" id="3.30.1060.10">
    <property type="entry name" value="Peptide methionine sulphoxide reductase MsrA"/>
    <property type="match status" value="1"/>
</dbReference>
<keyword evidence="1 4" id="KW-0560">Oxidoreductase</keyword>
<dbReference type="NCBIfam" id="TIGR00401">
    <property type="entry name" value="msrA"/>
    <property type="match status" value="1"/>
</dbReference>
<dbReference type="EC" id="1.8.4.11" evidence="4"/>
<dbReference type="RefSeq" id="WP_126719194.1">
    <property type="nucleotide sequence ID" value="NZ_RWJF01000001.1"/>
</dbReference>
<feature type="signal peptide" evidence="5">
    <location>
        <begin position="1"/>
        <end position="24"/>
    </location>
</feature>
<comment type="caution">
    <text evidence="7">The sequence shown here is derived from an EMBL/GenBank/DDBJ whole genome shotgun (WGS) entry which is preliminary data.</text>
</comment>
<keyword evidence="8" id="KW-1185">Reference proteome</keyword>
<evidence type="ECO:0000313" key="8">
    <source>
        <dbReference type="Proteomes" id="UP000274661"/>
    </source>
</evidence>
<accession>A0A429VBW3</accession>
<evidence type="ECO:0000256" key="2">
    <source>
        <dbReference type="ARBA" id="ARBA00047806"/>
    </source>
</evidence>
<gene>
    <name evidence="4 7" type="primary">msrA</name>
    <name evidence="7" type="ORF">HMF7854_11330</name>
</gene>
<dbReference type="PANTHER" id="PTHR43774:SF1">
    <property type="entry name" value="PEPTIDE METHIONINE SULFOXIDE REDUCTASE MSRA 2"/>
    <property type="match status" value="1"/>
</dbReference>
<dbReference type="AlphaFoldDB" id="A0A429VBW3"/>
<dbReference type="HAMAP" id="MF_01401">
    <property type="entry name" value="MsrA"/>
    <property type="match status" value="1"/>
</dbReference>
<dbReference type="OrthoDB" id="4174719at2"/>
<dbReference type="GO" id="GO:0033744">
    <property type="term" value="F:L-methionine:thioredoxin-disulfide S-oxidoreductase activity"/>
    <property type="evidence" value="ECO:0007669"/>
    <property type="project" value="RHEA"/>
</dbReference>
<comment type="catalytic activity">
    <reaction evidence="3 4">
        <text>[thioredoxin]-disulfide + L-methionine + H2O = L-methionine (S)-S-oxide + [thioredoxin]-dithiol</text>
        <dbReference type="Rhea" id="RHEA:19993"/>
        <dbReference type="Rhea" id="RHEA-COMP:10698"/>
        <dbReference type="Rhea" id="RHEA-COMP:10700"/>
        <dbReference type="ChEBI" id="CHEBI:15377"/>
        <dbReference type="ChEBI" id="CHEBI:29950"/>
        <dbReference type="ChEBI" id="CHEBI:50058"/>
        <dbReference type="ChEBI" id="CHEBI:57844"/>
        <dbReference type="ChEBI" id="CHEBI:58772"/>
        <dbReference type="EC" id="1.8.4.11"/>
    </reaction>
</comment>
<dbReference type="InterPro" id="IPR002569">
    <property type="entry name" value="Met_Sox_Rdtase_MsrA_dom"/>
</dbReference>